<evidence type="ECO:0000313" key="2">
    <source>
        <dbReference type="EMBL" id="KAB2584401.1"/>
    </source>
</evidence>
<proteinExistence type="predicted"/>
<dbReference type="EMBL" id="MRBO01000442">
    <property type="protein sequence ID" value="KAB2584401.1"/>
    <property type="molecule type" value="Genomic_DNA"/>
</dbReference>
<gene>
    <name evidence="2" type="ORF">BS297_15800</name>
</gene>
<dbReference type="AlphaFoldDB" id="A0A5N5E3S3"/>
<evidence type="ECO:0000313" key="3">
    <source>
        <dbReference type="Proteomes" id="UP000325576"/>
    </source>
</evidence>
<dbReference type="Proteomes" id="UP000325576">
    <property type="component" value="Unassembled WGS sequence"/>
</dbReference>
<reference evidence="2 3" key="1">
    <citation type="journal article" date="2017" name="Poromechanics V (2013)">
        <title>Genomic Characterization of the Arsenic-Tolerant Actinobacterium, &lt;i&gt;Rhodococcus erythropolis&lt;/i&gt; S43.</title>
        <authorList>
            <person name="Retamal-Morales G."/>
            <person name="Mehnert M."/>
            <person name="Schwabe R."/>
            <person name="Tischler D."/>
            <person name="Schloemann M."/>
            <person name="Levican G.J."/>
        </authorList>
    </citation>
    <scope>NUCLEOTIDE SEQUENCE [LARGE SCALE GENOMIC DNA]</scope>
    <source>
        <strain evidence="2 3">S43</strain>
    </source>
</reference>
<feature type="transmembrane region" description="Helical" evidence="1">
    <location>
        <begin position="38"/>
        <end position="60"/>
    </location>
</feature>
<keyword evidence="1" id="KW-0472">Membrane</keyword>
<feature type="transmembrane region" description="Helical" evidence="1">
    <location>
        <begin position="7"/>
        <end position="26"/>
    </location>
</feature>
<accession>A0A5N5E3S3</accession>
<comment type="caution">
    <text evidence="2">The sequence shown here is derived from an EMBL/GenBank/DDBJ whole genome shotgun (WGS) entry which is preliminary data.</text>
</comment>
<name>A0A5N5E3S3_RHOER</name>
<keyword evidence="1" id="KW-1133">Transmembrane helix</keyword>
<organism evidence="2 3">
    <name type="scientific">Rhodococcus erythropolis</name>
    <name type="common">Arthrobacter picolinophilus</name>
    <dbReference type="NCBI Taxonomy" id="1833"/>
    <lineage>
        <taxon>Bacteria</taxon>
        <taxon>Bacillati</taxon>
        <taxon>Actinomycetota</taxon>
        <taxon>Actinomycetes</taxon>
        <taxon>Mycobacteriales</taxon>
        <taxon>Nocardiaceae</taxon>
        <taxon>Rhodococcus</taxon>
        <taxon>Rhodococcus erythropolis group</taxon>
    </lineage>
</organism>
<sequence>MLKKIGYGVGLFIVVLLAALASHYLFGLATGTRFNETQWAAAGAWFGGVMTFGAVAVALYQSNQAKERAERESRDSNQRNLNERLLHQEALARAEDRLATELDSGRRSEQTQTIAAVVAAIAEQPAVVRGLTTAVHLARRTPSEENYASRTAKYDIWQNSSGRLVAALQTALMVVDEPHVYEQVRRAGADCERLRRSMTDLYSLPFDEQIPRRQIHVNLNATLAHQGELIQVVRDYLRDSPKDSSIDPDQLMLW</sequence>
<evidence type="ECO:0000256" key="1">
    <source>
        <dbReference type="SAM" id="Phobius"/>
    </source>
</evidence>
<keyword evidence="1" id="KW-0812">Transmembrane</keyword>
<protein>
    <submittedName>
        <fullName evidence="2">Uncharacterized protein</fullName>
    </submittedName>
</protein>